<comment type="subcellular location">
    <subcellularLocation>
        <location evidence="2">Cell membrane</location>
        <topology evidence="2">Lipid-anchor</topology>
        <topology evidence="2">GPI-anchor</topology>
    </subcellularLocation>
</comment>
<feature type="domain" description="Trypanosome variant surface glycoprotein C-terminal" evidence="11">
    <location>
        <begin position="406"/>
        <end position="501"/>
    </location>
</feature>
<dbReference type="GO" id="GO:0042783">
    <property type="term" value="P:symbiont-mediated evasion of host immune response"/>
    <property type="evidence" value="ECO:0007669"/>
    <property type="project" value="InterPro"/>
</dbReference>
<feature type="signal peptide" evidence="9">
    <location>
        <begin position="1"/>
        <end position="20"/>
    </location>
</feature>
<reference evidence="12" key="1">
    <citation type="submission" date="2016-12" db="EMBL/GenBank/DDBJ databases">
        <title>Extending the VSGnome of Trypanosoma brucei strain TREU927.</title>
        <authorList>
            <person name="Cross G.A."/>
        </authorList>
    </citation>
    <scope>NUCLEOTIDE SEQUENCE</scope>
    <source>
        <strain evidence="12">Tb927.99.208</strain>
    </source>
</reference>
<sequence>MLVYLLLLTQICAAPQLAHAANYALKGTVWIPQCQLVQELRKTGKALSTKLNSHLNAAAKLDLLTAKIALYTEKNGFSTEATALKAISAAAEAEKKQRSSYIQQNLKTALDATAYASEFSGAVTSAVDTLLQAAGTRNYCLGDTAGTGNGEAQVAATNCVALNVQEHEGDGVVSPAIVDQTGFPNIPGASATNGQGSQSQCGFFETTADVTASPGILIGAPAKAQLAFGLIGATTAQQPIGANLKAIKQAGQSGDTTFFQRVHTATTNALNLQHAPPTQIDEATIKRLATSSSAMAALKKILAVREGKKPTDYDSQTANLKTTWFGDDGAKAWQAWEKAKEDKVINPTTAAEDDTTIESLTNVGDIYGLLAHYAELRNSKFLQTVSPGKRCNESGESSNNKNKDNCGKHSTRKDCTGETGCEFDETKTPKCFPKPSDSKEETKEKNDAKTEEKCAKHATNQQSCEKDRNCKWENNTCKDSSILVNKHFALSVVSAAFVAFLF</sequence>
<feature type="compositionally biased region" description="Basic and acidic residues" evidence="8">
    <location>
        <begin position="436"/>
        <end position="455"/>
    </location>
</feature>
<evidence type="ECO:0000259" key="10">
    <source>
        <dbReference type="Pfam" id="PF00913"/>
    </source>
</evidence>
<dbReference type="InterPro" id="IPR019609">
    <property type="entry name" value="Variant_surf_glycoprt_trypan_C"/>
</dbReference>
<dbReference type="GO" id="GO:0098552">
    <property type="term" value="C:side of membrane"/>
    <property type="evidence" value="ECO:0007669"/>
    <property type="project" value="UniProtKB-KW"/>
</dbReference>
<keyword evidence="5" id="KW-0472">Membrane</keyword>
<accession>A0A1V0FXU8</accession>
<evidence type="ECO:0000256" key="2">
    <source>
        <dbReference type="ARBA" id="ARBA00004609"/>
    </source>
</evidence>
<dbReference type="Gene3D" id="1.10.470.10">
    <property type="entry name" value="Variant Surface Glycoprotein, subunit A, domain 2"/>
    <property type="match status" value="1"/>
</dbReference>
<dbReference type="AlphaFoldDB" id="A0A1V0FXU8"/>
<keyword evidence="4" id="KW-0336">GPI-anchor</keyword>
<evidence type="ECO:0000256" key="5">
    <source>
        <dbReference type="ARBA" id="ARBA00023136"/>
    </source>
</evidence>
<feature type="chain" id="PRO_5013251093" evidence="9">
    <location>
        <begin position="21"/>
        <end position="502"/>
    </location>
</feature>
<dbReference type="SUPFAM" id="SSF58087">
    <property type="entry name" value="Variant surface glycoprotein (N-terminal domain)"/>
    <property type="match status" value="1"/>
</dbReference>
<keyword evidence="7" id="KW-0449">Lipoprotein</keyword>
<evidence type="ECO:0000259" key="11">
    <source>
        <dbReference type="Pfam" id="PF10659"/>
    </source>
</evidence>
<dbReference type="InterPro" id="IPR001812">
    <property type="entry name" value="Trypano_VSG_A_N_dom"/>
</dbReference>
<evidence type="ECO:0000256" key="7">
    <source>
        <dbReference type="ARBA" id="ARBA00023288"/>
    </source>
</evidence>
<feature type="compositionally biased region" description="Basic and acidic residues" evidence="8">
    <location>
        <begin position="401"/>
        <end position="414"/>
    </location>
</feature>
<dbReference type="EMBL" id="KY404327">
    <property type="protein sequence ID" value="ARB50578.1"/>
    <property type="molecule type" value="Genomic_DNA"/>
</dbReference>
<feature type="domain" description="Trypanosome variant surface glycoprotein A-type N-terminal" evidence="10">
    <location>
        <begin position="6"/>
        <end position="373"/>
    </location>
</feature>
<dbReference type="VEuPathDB" id="TriTrypDB:Tb11.v5.1017"/>
<evidence type="ECO:0000256" key="9">
    <source>
        <dbReference type="SAM" id="SignalP"/>
    </source>
</evidence>
<evidence type="ECO:0000313" key="12">
    <source>
        <dbReference type="EMBL" id="ARB50578.1"/>
    </source>
</evidence>
<feature type="region of interest" description="Disordered" evidence="8">
    <location>
        <begin position="432"/>
        <end position="464"/>
    </location>
</feature>
<evidence type="ECO:0000256" key="8">
    <source>
        <dbReference type="SAM" id="MobiDB-lite"/>
    </source>
</evidence>
<evidence type="ECO:0000256" key="4">
    <source>
        <dbReference type="ARBA" id="ARBA00022622"/>
    </source>
</evidence>
<dbReference type="VEuPathDB" id="TriTrypDB:Tb427_000241600"/>
<dbReference type="GO" id="GO:0005886">
    <property type="term" value="C:plasma membrane"/>
    <property type="evidence" value="ECO:0007669"/>
    <property type="project" value="UniProtKB-SubCell"/>
</dbReference>
<evidence type="ECO:0000256" key="1">
    <source>
        <dbReference type="ARBA" id="ARBA00002523"/>
    </source>
</evidence>
<organism evidence="12">
    <name type="scientific">Trypanosoma brucei</name>
    <dbReference type="NCBI Taxonomy" id="5691"/>
    <lineage>
        <taxon>Eukaryota</taxon>
        <taxon>Discoba</taxon>
        <taxon>Euglenozoa</taxon>
        <taxon>Kinetoplastea</taxon>
        <taxon>Metakinetoplastina</taxon>
        <taxon>Trypanosomatida</taxon>
        <taxon>Trypanosomatidae</taxon>
        <taxon>Trypanosoma</taxon>
    </lineage>
</organism>
<keyword evidence="3" id="KW-1003">Cell membrane</keyword>
<dbReference type="Pfam" id="PF10659">
    <property type="entry name" value="Trypan_glycop_C"/>
    <property type="match status" value="1"/>
</dbReference>
<protein>
    <submittedName>
        <fullName evidence="12">Variant surface glycoprotein</fullName>
    </submittedName>
</protein>
<dbReference type="VEuPathDB" id="TriTrypDB:Tb1125.3.180"/>
<name>A0A1V0FXU8_9TRYP</name>
<evidence type="ECO:0000256" key="3">
    <source>
        <dbReference type="ARBA" id="ARBA00022475"/>
    </source>
</evidence>
<keyword evidence="9" id="KW-0732">Signal</keyword>
<evidence type="ECO:0000256" key="6">
    <source>
        <dbReference type="ARBA" id="ARBA00023180"/>
    </source>
</evidence>
<dbReference type="Gene3D" id="3.90.150.10">
    <property type="entry name" value="Variant Surface Glycoprotein, subunit A domain 1"/>
    <property type="match status" value="1"/>
</dbReference>
<proteinExistence type="predicted"/>
<comment type="function">
    <text evidence="1">VSG forms a coat on the surface of the parasite. The trypanosome evades the immune response of the host by expressing a series of antigenically distinct VSGs from an estimated 1000 VSG genes.</text>
</comment>
<dbReference type="Pfam" id="PF00913">
    <property type="entry name" value="Trypan_glycop"/>
    <property type="match status" value="1"/>
</dbReference>
<keyword evidence="6" id="KW-0325">Glycoprotein</keyword>
<feature type="region of interest" description="Disordered" evidence="8">
    <location>
        <begin position="387"/>
        <end position="414"/>
    </location>
</feature>